<dbReference type="AlphaFoldDB" id="A0A8W8LJE8"/>
<feature type="transmembrane region" description="Helical" evidence="1">
    <location>
        <begin position="197"/>
        <end position="221"/>
    </location>
</feature>
<feature type="chain" id="PRO_5036469821" evidence="2">
    <location>
        <begin position="23"/>
        <end position="481"/>
    </location>
</feature>
<dbReference type="Proteomes" id="UP000005408">
    <property type="component" value="Unassembled WGS sequence"/>
</dbReference>
<keyword evidence="1" id="KW-0812">Transmembrane</keyword>
<keyword evidence="2" id="KW-0732">Signal</keyword>
<evidence type="ECO:0000256" key="1">
    <source>
        <dbReference type="SAM" id="Phobius"/>
    </source>
</evidence>
<accession>A0A8W8LJE8</accession>
<proteinExistence type="predicted"/>
<keyword evidence="1" id="KW-1133">Transmembrane helix</keyword>
<keyword evidence="4" id="KW-1185">Reference proteome</keyword>
<sequence>MNLSFWCFTILVLQTMMSEIKTEEFYDRSNEENIMKGLEIIGTYFKEFNKTLADYVSQESQKFQASRKHELEASCRNATVKTSFQEISRKSNLKVIVRNTTKQLSLCFSEEQDQPVPEEVNEICLHKQSIKNRLKNSNVRNFFGEDEGGESISCSINIKRRVISTQSTNINTVSASTQSAHEFNVSTKAIHSTVMNVGWFAGGVALGFFTSALILLLVWLYNSYQQRRKEQYKRKKNKKKMSTVYEDIDEYEMIPIYRDCEAHCRLTRPKKVVHKAQTLNKGQLRETSPDHYFGIEEDKTIVHISNCHSESDARMSSSGCEDQSSATQITFIEQTETYFVLENNKDCADNHTRDSIENQNNSSTGATTSNICGTQNKYVKDCPYSDGLLNTTSIDMDKRNNNVRDDPDITDAKIAIGKFNDNPLEDDIVNGANNADSGHIKSSCTDDDVNTETNSVCNEYHTLILSEIVSQDKDDTSAIYM</sequence>
<evidence type="ECO:0000256" key="2">
    <source>
        <dbReference type="SAM" id="SignalP"/>
    </source>
</evidence>
<protein>
    <submittedName>
        <fullName evidence="3">Uncharacterized protein</fullName>
    </submittedName>
</protein>
<dbReference type="EnsemblMetazoa" id="G28256.1">
    <property type="protein sequence ID" value="G28256.1:cds"/>
    <property type="gene ID" value="G28256"/>
</dbReference>
<keyword evidence="1" id="KW-0472">Membrane</keyword>
<evidence type="ECO:0000313" key="4">
    <source>
        <dbReference type="Proteomes" id="UP000005408"/>
    </source>
</evidence>
<feature type="signal peptide" evidence="2">
    <location>
        <begin position="1"/>
        <end position="22"/>
    </location>
</feature>
<reference evidence="3" key="1">
    <citation type="submission" date="2022-08" db="UniProtKB">
        <authorList>
            <consortium name="EnsemblMetazoa"/>
        </authorList>
    </citation>
    <scope>IDENTIFICATION</scope>
    <source>
        <strain evidence="3">05x7-T-G4-1.051#20</strain>
    </source>
</reference>
<name>A0A8W8LJE8_MAGGI</name>
<organism evidence="3 4">
    <name type="scientific">Magallana gigas</name>
    <name type="common">Pacific oyster</name>
    <name type="synonym">Crassostrea gigas</name>
    <dbReference type="NCBI Taxonomy" id="29159"/>
    <lineage>
        <taxon>Eukaryota</taxon>
        <taxon>Metazoa</taxon>
        <taxon>Spiralia</taxon>
        <taxon>Lophotrochozoa</taxon>
        <taxon>Mollusca</taxon>
        <taxon>Bivalvia</taxon>
        <taxon>Autobranchia</taxon>
        <taxon>Pteriomorphia</taxon>
        <taxon>Ostreida</taxon>
        <taxon>Ostreoidea</taxon>
        <taxon>Ostreidae</taxon>
        <taxon>Magallana</taxon>
    </lineage>
</organism>
<evidence type="ECO:0000313" key="3">
    <source>
        <dbReference type="EnsemblMetazoa" id="G28256.1:cds"/>
    </source>
</evidence>